<comment type="caution">
    <text evidence="2">The sequence shown here is derived from an EMBL/GenBank/DDBJ whole genome shotgun (WGS) entry which is preliminary data.</text>
</comment>
<dbReference type="EMBL" id="LOMK01000002">
    <property type="protein sequence ID" value="KYN24131.1"/>
    <property type="molecule type" value="Genomic_DNA"/>
</dbReference>
<evidence type="ECO:0008006" key="4">
    <source>
        <dbReference type="Google" id="ProtNLM"/>
    </source>
</evidence>
<keyword evidence="1" id="KW-0732">Signal</keyword>
<dbReference type="InterPro" id="IPR015943">
    <property type="entry name" value="WD40/YVTN_repeat-like_dom_sf"/>
</dbReference>
<evidence type="ECO:0000313" key="2">
    <source>
        <dbReference type="EMBL" id="KYN24131.1"/>
    </source>
</evidence>
<dbReference type="SUPFAM" id="SSF63829">
    <property type="entry name" value="Calcium-dependent phosphotriesterase"/>
    <property type="match status" value="1"/>
</dbReference>
<evidence type="ECO:0000256" key="1">
    <source>
        <dbReference type="SAM" id="SignalP"/>
    </source>
</evidence>
<accession>A0A151JED9</accession>
<dbReference type="Gene3D" id="2.130.10.10">
    <property type="entry name" value="YVTN repeat-like/Quinoprotein amine dehydrogenase"/>
    <property type="match status" value="1"/>
</dbReference>
<protein>
    <recommendedName>
        <fullName evidence="4">Diguanylate cyclase</fullName>
    </recommendedName>
</protein>
<evidence type="ECO:0000313" key="3">
    <source>
        <dbReference type="Proteomes" id="UP000075349"/>
    </source>
</evidence>
<proteinExistence type="predicted"/>
<organism evidence="2 3">
    <name type="scientific">Vibrio cidicii</name>
    <dbReference type="NCBI Taxonomy" id="1763883"/>
    <lineage>
        <taxon>Bacteria</taxon>
        <taxon>Pseudomonadati</taxon>
        <taxon>Pseudomonadota</taxon>
        <taxon>Gammaproteobacteria</taxon>
        <taxon>Vibrionales</taxon>
        <taxon>Vibrionaceae</taxon>
        <taxon>Vibrio</taxon>
    </lineage>
</organism>
<dbReference type="AlphaFoldDB" id="A0A151JED9"/>
<dbReference type="InterPro" id="IPR011110">
    <property type="entry name" value="Reg_prop"/>
</dbReference>
<dbReference type="Pfam" id="PF07494">
    <property type="entry name" value="Reg_prop"/>
    <property type="match status" value="1"/>
</dbReference>
<dbReference type="Proteomes" id="UP000075349">
    <property type="component" value="Unassembled WGS sequence"/>
</dbReference>
<feature type="chain" id="PRO_5007582654" description="Diguanylate cyclase" evidence="1">
    <location>
        <begin position="17"/>
        <end position="199"/>
    </location>
</feature>
<name>A0A151JED9_9VIBR</name>
<reference evidence="3" key="1">
    <citation type="submission" date="2015-12" db="EMBL/GenBank/DDBJ databases">
        <authorList>
            <person name="Tarr C.L."/>
            <person name="Gladney L.M."/>
        </authorList>
    </citation>
    <scope>NUCLEOTIDE SEQUENCE [LARGE SCALE GENOMIC DNA]</scope>
    <source>
        <strain evidence="3">2756-81</strain>
    </source>
</reference>
<sequence>MAILILTALCSTSLFAQPLRLSDYFSETWSSNQGLPHNSINAIVQTQDGYLWFATWEGVARYNGLNFKRFDRNPHTHMLDSGTRSLTADSANRLWVGGARGSLALRQGYTWHEQPPLAGLVNYIFVDLQQNLWFAIEGKGVVFRPHLNDGRYGEDQWRLTNISAYRLAQDANGAIIAATDAGLYRLTEKRGTKTLFDSI</sequence>
<feature type="signal peptide" evidence="1">
    <location>
        <begin position="1"/>
        <end position="16"/>
    </location>
</feature>
<gene>
    <name evidence="2" type="ORF">AUQ44_20515</name>
</gene>